<sequence>FAPSEFECISFVPQPPTNRLQGRDSDTSQWPAGDRRGPDRQTANHRGAVNELKLPAVANSSIRRAPLMRFASSLY</sequence>
<dbReference type="Proteomes" id="UP000886998">
    <property type="component" value="Unassembled WGS sequence"/>
</dbReference>
<evidence type="ECO:0000256" key="1">
    <source>
        <dbReference type="SAM" id="MobiDB-lite"/>
    </source>
</evidence>
<evidence type="ECO:0000313" key="2">
    <source>
        <dbReference type="EMBL" id="GFY50398.1"/>
    </source>
</evidence>
<feature type="region of interest" description="Disordered" evidence="1">
    <location>
        <begin position="11"/>
        <end position="49"/>
    </location>
</feature>
<protein>
    <submittedName>
        <fullName evidence="2">Uncharacterized protein</fullName>
    </submittedName>
</protein>
<feature type="non-terminal residue" evidence="2">
    <location>
        <position position="1"/>
    </location>
</feature>
<evidence type="ECO:0000313" key="3">
    <source>
        <dbReference type="Proteomes" id="UP000886998"/>
    </source>
</evidence>
<dbReference type="EMBL" id="BMAV01007452">
    <property type="protein sequence ID" value="GFY50398.1"/>
    <property type="molecule type" value="Genomic_DNA"/>
</dbReference>
<organism evidence="2 3">
    <name type="scientific">Trichonephila inaurata madagascariensis</name>
    <dbReference type="NCBI Taxonomy" id="2747483"/>
    <lineage>
        <taxon>Eukaryota</taxon>
        <taxon>Metazoa</taxon>
        <taxon>Ecdysozoa</taxon>
        <taxon>Arthropoda</taxon>
        <taxon>Chelicerata</taxon>
        <taxon>Arachnida</taxon>
        <taxon>Araneae</taxon>
        <taxon>Araneomorphae</taxon>
        <taxon>Entelegynae</taxon>
        <taxon>Araneoidea</taxon>
        <taxon>Nephilidae</taxon>
        <taxon>Trichonephila</taxon>
        <taxon>Trichonephila inaurata</taxon>
    </lineage>
</organism>
<comment type="caution">
    <text evidence="2">The sequence shown here is derived from an EMBL/GenBank/DDBJ whole genome shotgun (WGS) entry which is preliminary data.</text>
</comment>
<proteinExistence type="predicted"/>
<accession>A0A8X6XBK9</accession>
<reference evidence="2" key="1">
    <citation type="submission" date="2020-08" db="EMBL/GenBank/DDBJ databases">
        <title>Multicomponent nature underlies the extraordinary mechanical properties of spider dragline silk.</title>
        <authorList>
            <person name="Kono N."/>
            <person name="Nakamura H."/>
            <person name="Mori M."/>
            <person name="Yoshida Y."/>
            <person name="Ohtoshi R."/>
            <person name="Malay A.D."/>
            <person name="Moran D.A.P."/>
            <person name="Tomita M."/>
            <person name="Numata K."/>
            <person name="Arakawa K."/>
        </authorList>
    </citation>
    <scope>NUCLEOTIDE SEQUENCE</scope>
</reference>
<name>A0A8X6XBK9_9ARAC</name>
<gene>
    <name evidence="2" type="ORF">TNIN_442111</name>
</gene>
<dbReference type="AlphaFoldDB" id="A0A8X6XBK9"/>
<keyword evidence="3" id="KW-1185">Reference proteome</keyword>